<evidence type="ECO:0000256" key="1">
    <source>
        <dbReference type="ARBA" id="ARBA00005254"/>
    </source>
</evidence>
<dbReference type="InterPro" id="IPR001753">
    <property type="entry name" value="Enoyl-CoA_hydra/iso"/>
</dbReference>
<dbReference type="InterPro" id="IPR029045">
    <property type="entry name" value="ClpP/crotonase-like_dom_sf"/>
</dbReference>
<comment type="similarity">
    <text evidence="1 2">Belongs to the enoyl-CoA hydratase/isomerase family.</text>
</comment>
<proteinExistence type="inferred from homology"/>
<dbReference type="Pfam" id="PF00378">
    <property type="entry name" value="ECH_1"/>
    <property type="match status" value="1"/>
</dbReference>
<dbReference type="PANTHER" id="PTHR11941">
    <property type="entry name" value="ENOYL-COA HYDRATASE-RELATED"/>
    <property type="match status" value="1"/>
</dbReference>
<dbReference type="CDD" id="cd06558">
    <property type="entry name" value="crotonase-like"/>
    <property type="match status" value="1"/>
</dbReference>
<reference evidence="3 4" key="1">
    <citation type="submission" date="2020-08" db="EMBL/GenBank/DDBJ databases">
        <title>Sequencing the genomes of 1000 actinobacteria strains.</title>
        <authorList>
            <person name="Klenk H.-P."/>
        </authorList>
    </citation>
    <scope>NUCLEOTIDE SEQUENCE [LARGE SCALE GENOMIC DNA]</scope>
    <source>
        <strain evidence="3 4">DSM 43851</strain>
    </source>
</reference>
<accession>A0A7W9KPM6</accession>
<organism evidence="3 4">
    <name type="scientific">Kutzneria kofuensis</name>
    <dbReference type="NCBI Taxonomy" id="103725"/>
    <lineage>
        <taxon>Bacteria</taxon>
        <taxon>Bacillati</taxon>
        <taxon>Actinomycetota</taxon>
        <taxon>Actinomycetes</taxon>
        <taxon>Pseudonocardiales</taxon>
        <taxon>Pseudonocardiaceae</taxon>
        <taxon>Kutzneria</taxon>
    </lineage>
</organism>
<gene>
    <name evidence="3" type="ORF">BJ998_007626</name>
</gene>
<name>A0A7W9KPM6_9PSEU</name>
<evidence type="ECO:0000313" key="3">
    <source>
        <dbReference type="EMBL" id="MBB5896430.1"/>
    </source>
</evidence>
<comment type="caution">
    <text evidence="3">The sequence shown here is derived from an EMBL/GenBank/DDBJ whole genome shotgun (WGS) entry which is preliminary data.</text>
</comment>
<dbReference type="Gene3D" id="3.90.226.10">
    <property type="entry name" value="2-enoyl-CoA Hydratase, Chain A, domain 1"/>
    <property type="match status" value="1"/>
</dbReference>
<dbReference type="AlphaFoldDB" id="A0A7W9KPM6"/>
<dbReference type="GO" id="GO:0006635">
    <property type="term" value="P:fatty acid beta-oxidation"/>
    <property type="evidence" value="ECO:0007669"/>
    <property type="project" value="TreeGrafter"/>
</dbReference>
<sequence>MNHVTWRVHDDVAELVLVNPPQNRIGERAAEELLAAVEAIEAGPARAVLLRAEGSDFSFGGDITSWPDLGHRQLRVLFEKFLVAFNRLERLPLPVIAAVQGLCFGGGFELALRADVLFAAETARFGHPEQSIGVITLLGGAHRVAARAGWARAFEWTLTSEQVSAATMAQAGVVNRVVLDDELLATARSFAAKVAGGPTRAYEANKAVLRAWVDGGVSAADNALFDIAMPLFHTDDARRGISSAIDALRAGKPRPVLDFTGN</sequence>
<dbReference type="Proteomes" id="UP000585638">
    <property type="component" value="Unassembled WGS sequence"/>
</dbReference>
<dbReference type="GO" id="GO:0003824">
    <property type="term" value="F:catalytic activity"/>
    <property type="evidence" value="ECO:0007669"/>
    <property type="project" value="InterPro"/>
</dbReference>
<evidence type="ECO:0000313" key="4">
    <source>
        <dbReference type="Proteomes" id="UP000585638"/>
    </source>
</evidence>
<protein>
    <submittedName>
        <fullName evidence="3">Enoyl-CoA hydratase/carnithine racemase</fullName>
    </submittedName>
</protein>
<dbReference type="RefSeq" id="WP_184868086.1">
    <property type="nucleotide sequence ID" value="NZ_BAAAWY010000016.1"/>
</dbReference>
<keyword evidence="4" id="KW-1185">Reference proteome</keyword>
<dbReference type="InterPro" id="IPR018376">
    <property type="entry name" value="Enoyl-CoA_hyd/isom_CS"/>
</dbReference>
<dbReference type="SUPFAM" id="SSF52096">
    <property type="entry name" value="ClpP/crotonase"/>
    <property type="match status" value="1"/>
</dbReference>
<dbReference type="PROSITE" id="PS00166">
    <property type="entry name" value="ENOYL_COA_HYDRATASE"/>
    <property type="match status" value="1"/>
</dbReference>
<dbReference type="EMBL" id="JACHIR010000001">
    <property type="protein sequence ID" value="MBB5896430.1"/>
    <property type="molecule type" value="Genomic_DNA"/>
</dbReference>
<evidence type="ECO:0000256" key="2">
    <source>
        <dbReference type="RuleBase" id="RU003707"/>
    </source>
</evidence>
<dbReference type="PANTHER" id="PTHR11941:SF54">
    <property type="entry name" value="ENOYL-COA HYDRATASE, MITOCHONDRIAL"/>
    <property type="match status" value="1"/>
</dbReference>